<evidence type="ECO:0000313" key="1">
    <source>
        <dbReference type="EMBL" id="RHY01181.1"/>
    </source>
</evidence>
<evidence type="ECO:0000313" key="6">
    <source>
        <dbReference type="Proteomes" id="UP000286510"/>
    </source>
</evidence>
<evidence type="ECO:0000313" key="3">
    <source>
        <dbReference type="EMBL" id="RHZ15785.1"/>
    </source>
</evidence>
<dbReference type="VEuPathDB" id="FungiDB:H257_04487"/>
<name>A0A397A6U4_APHAT</name>
<dbReference type="Proteomes" id="UP000266643">
    <property type="component" value="Unassembled WGS sequence"/>
</dbReference>
<dbReference type="Proteomes" id="UP000266239">
    <property type="component" value="Unassembled WGS sequence"/>
</dbReference>
<organism evidence="1 4">
    <name type="scientific">Aphanomyces astaci</name>
    <name type="common">Crayfish plague agent</name>
    <dbReference type="NCBI Taxonomy" id="112090"/>
    <lineage>
        <taxon>Eukaryota</taxon>
        <taxon>Sar</taxon>
        <taxon>Stramenopiles</taxon>
        <taxon>Oomycota</taxon>
        <taxon>Saprolegniomycetes</taxon>
        <taxon>Saprolegniales</taxon>
        <taxon>Verrucalvaceae</taxon>
        <taxon>Aphanomyces</taxon>
    </lineage>
</organism>
<comment type="caution">
    <text evidence="1">The sequence shown here is derived from an EMBL/GenBank/DDBJ whole genome shotgun (WGS) entry which is preliminary data.</text>
</comment>
<dbReference type="EMBL" id="QUTF01013844">
    <property type="protein sequence ID" value="RHZ15785.1"/>
    <property type="molecule type" value="Genomic_DNA"/>
</dbReference>
<protein>
    <submittedName>
        <fullName evidence="1">Uncharacterized protein</fullName>
    </submittedName>
</protein>
<proteinExistence type="predicted"/>
<evidence type="ECO:0000313" key="2">
    <source>
        <dbReference type="EMBL" id="RHY65001.1"/>
    </source>
</evidence>
<gene>
    <name evidence="1" type="ORF">DYB25_005774</name>
    <name evidence="3" type="ORF">DYB26_007683</name>
    <name evidence="2" type="ORF">DYB30_006939</name>
</gene>
<sequence length="345" mass="39285">MANDSRSGSRRPLYPELVKAFLNVIDRGDVEEVRAQLAAHPRLAIAEDEETGVTSMMKSSVAPNAIAIMTLLYQHDSRDGTDPAALLYACACGAEPAAVDLLWSWSRQSRVPEFMFWAYCDTFGDGPMVLAARSHNVVLLRHLRSIVRISDQRHPSNHSLKQLRAIISTNDEEFAVEAMSTRLIQQAIKNEEESYWRTYEDHGMIKYGWIMVANCIKDAIVADLQRVVDKFERIHPAYTHATVYYCTHSLQPQERTVWTDLRAQFVWDCSHDIIRPALLVQLRWLPGLVPLGYHIASYLIPTKTDLHKRAQSRIKGFELCENEQDCGPLCSSCYRRKSSHGMYSS</sequence>
<dbReference type="EMBL" id="QUTA01009327">
    <property type="protein sequence ID" value="RHY01181.1"/>
    <property type="molecule type" value="Genomic_DNA"/>
</dbReference>
<dbReference type="Proteomes" id="UP000286510">
    <property type="component" value="Unassembled WGS sequence"/>
</dbReference>
<evidence type="ECO:0000313" key="5">
    <source>
        <dbReference type="Proteomes" id="UP000266643"/>
    </source>
</evidence>
<reference evidence="4 5" key="1">
    <citation type="submission" date="2018-08" db="EMBL/GenBank/DDBJ databases">
        <title>Aphanomyces genome sequencing and annotation.</title>
        <authorList>
            <person name="Minardi D."/>
            <person name="Oidtmann B."/>
            <person name="Van Der Giezen M."/>
            <person name="Studholme D.J."/>
        </authorList>
    </citation>
    <scope>NUCLEOTIDE SEQUENCE [LARGE SCALE GENOMIC DNA]</scope>
    <source>
        <strain evidence="2 5">D2</strain>
        <strain evidence="3 6">FDL457</strain>
        <strain evidence="1 4">Yx</strain>
    </source>
</reference>
<dbReference type="EMBL" id="QUTD01004966">
    <property type="protein sequence ID" value="RHY65001.1"/>
    <property type="molecule type" value="Genomic_DNA"/>
</dbReference>
<accession>A0A397A6U4</accession>
<evidence type="ECO:0000313" key="4">
    <source>
        <dbReference type="Proteomes" id="UP000266239"/>
    </source>
</evidence>
<dbReference type="AlphaFoldDB" id="A0A397A6U4"/>